<sequence length="296" mass="31797">MWEPEPGWQRLSGGMGASTVGVWRDGDRVAKRIEAPLRGDPADLSDPSHFAWWRRAAEIAASGLVDETPGLRAPACLGIDEDQDGITLWQEYVEPVALPGPFLARALGRFAGTPLPEVSWLARNQLADRLARIERRGGWTTLARTTVADVADRLWTRRPVHLATLDALPRVLQHGDPVPANLISRAGEDVVAIDWSTLGVGAVGADLGYLSLTAREDFAVLAEAYADGLPSGVATPTEVVHGARINAVYTAVSRAEWALARVAGGPGALAGKYRHPSVAPYLRSLQRLFAQVEALL</sequence>
<dbReference type="RefSeq" id="WP_179500972.1">
    <property type="nucleotide sequence ID" value="NZ_JACCAA010000001.1"/>
</dbReference>
<keyword evidence="3" id="KW-1185">Reference proteome</keyword>
<protein>
    <recommendedName>
        <fullName evidence="1">Aminoglycoside phosphotransferase domain-containing protein</fullName>
    </recommendedName>
</protein>
<evidence type="ECO:0000313" key="2">
    <source>
        <dbReference type="EMBL" id="NYG57739.1"/>
    </source>
</evidence>
<gene>
    <name evidence="2" type="ORF">BJ980_000662</name>
</gene>
<dbReference type="InterPro" id="IPR011009">
    <property type="entry name" value="Kinase-like_dom_sf"/>
</dbReference>
<accession>A0A7Y9RYP6</accession>
<dbReference type="InterPro" id="IPR002575">
    <property type="entry name" value="Aminoglycoside_PTrfase"/>
</dbReference>
<reference evidence="2 3" key="1">
    <citation type="submission" date="2020-07" db="EMBL/GenBank/DDBJ databases">
        <title>Sequencing the genomes of 1000 actinobacteria strains.</title>
        <authorList>
            <person name="Klenk H.-P."/>
        </authorList>
    </citation>
    <scope>NUCLEOTIDE SEQUENCE [LARGE SCALE GENOMIC DNA]</scope>
    <source>
        <strain evidence="2 3">DSM 23819</strain>
    </source>
</reference>
<dbReference type="Pfam" id="PF01636">
    <property type="entry name" value="APH"/>
    <property type="match status" value="1"/>
</dbReference>
<dbReference type="AlphaFoldDB" id="A0A7Y9RYP6"/>
<dbReference type="SUPFAM" id="SSF56112">
    <property type="entry name" value="Protein kinase-like (PK-like)"/>
    <property type="match status" value="1"/>
</dbReference>
<organism evidence="2 3">
    <name type="scientific">Nocardioides daedukensis</name>
    <dbReference type="NCBI Taxonomy" id="634462"/>
    <lineage>
        <taxon>Bacteria</taxon>
        <taxon>Bacillati</taxon>
        <taxon>Actinomycetota</taxon>
        <taxon>Actinomycetes</taxon>
        <taxon>Propionibacteriales</taxon>
        <taxon>Nocardioidaceae</taxon>
        <taxon>Nocardioides</taxon>
    </lineage>
</organism>
<dbReference type="EMBL" id="JACCAA010000001">
    <property type="protein sequence ID" value="NYG57739.1"/>
    <property type="molecule type" value="Genomic_DNA"/>
</dbReference>
<evidence type="ECO:0000313" key="3">
    <source>
        <dbReference type="Proteomes" id="UP000540656"/>
    </source>
</evidence>
<dbReference type="Gene3D" id="3.90.1200.10">
    <property type="match status" value="1"/>
</dbReference>
<name>A0A7Y9RYP6_9ACTN</name>
<feature type="domain" description="Aminoglycoside phosphotransferase" evidence="1">
    <location>
        <begin position="9"/>
        <end position="228"/>
    </location>
</feature>
<dbReference type="Proteomes" id="UP000540656">
    <property type="component" value="Unassembled WGS sequence"/>
</dbReference>
<comment type="caution">
    <text evidence="2">The sequence shown here is derived from an EMBL/GenBank/DDBJ whole genome shotgun (WGS) entry which is preliminary data.</text>
</comment>
<evidence type="ECO:0000259" key="1">
    <source>
        <dbReference type="Pfam" id="PF01636"/>
    </source>
</evidence>
<proteinExistence type="predicted"/>